<dbReference type="InterPro" id="IPR004476">
    <property type="entry name" value="RNase_II/RNase_R"/>
</dbReference>
<dbReference type="NCBIfam" id="TIGR00358">
    <property type="entry name" value="3_prime_RNase"/>
    <property type="match status" value="1"/>
</dbReference>
<dbReference type="PROSITE" id="PS50126">
    <property type="entry name" value="S1"/>
    <property type="match status" value="1"/>
</dbReference>
<evidence type="ECO:0000256" key="7">
    <source>
        <dbReference type="ARBA" id="ARBA00022884"/>
    </source>
</evidence>
<proteinExistence type="inferred from homology"/>
<dbReference type="InterPro" id="IPR011805">
    <property type="entry name" value="RNase_R"/>
</dbReference>
<evidence type="ECO:0000256" key="6">
    <source>
        <dbReference type="ARBA" id="ARBA00022839"/>
    </source>
</evidence>
<comment type="subcellular location">
    <subcellularLocation>
        <location evidence="2 8">Cytoplasm</location>
    </subcellularLocation>
</comment>
<dbReference type="InterPro" id="IPR050180">
    <property type="entry name" value="RNR_Ribonuclease"/>
</dbReference>
<evidence type="ECO:0000259" key="10">
    <source>
        <dbReference type="PROSITE" id="PS50126"/>
    </source>
</evidence>
<dbReference type="Pfam" id="PF00575">
    <property type="entry name" value="S1"/>
    <property type="match status" value="1"/>
</dbReference>
<dbReference type="NCBIfam" id="TIGR02063">
    <property type="entry name" value="RNase_R"/>
    <property type="match status" value="1"/>
</dbReference>
<keyword evidence="4 8" id="KW-0540">Nuclease</keyword>
<keyword evidence="3 8" id="KW-0963">Cytoplasm</keyword>
<evidence type="ECO:0000256" key="5">
    <source>
        <dbReference type="ARBA" id="ARBA00022801"/>
    </source>
</evidence>
<organism evidence="11 12">
    <name type="scientific">Fundicoccus culcitae</name>
    <dbReference type="NCBI Taxonomy" id="2969821"/>
    <lineage>
        <taxon>Bacteria</taxon>
        <taxon>Bacillati</taxon>
        <taxon>Bacillota</taxon>
        <taxon>Bacilli</taxon>
        <taxon>Lactobacillales</taxon>
        <taxon>Aerococcaceae</taxon>
        <taxon>Fundicoccus</taxon>
    </lineage>
</organism>
<comment type="catalytic activity">
    <reaction evidence="1 8">
        <text>Exonucleolytic cleavage in the 3'- to 5'-direction to yield nucleoside 5'-phosphates.</text>
        <dbReference type="EC" id="3.1.13.1"/>
    </reaction>
</comment>
<evidence type="ECO:0000313" key="11">
    <source>
        <dbReference type="EMBL" id="UUX34224.1"/>
    </source>
</evidence>
<dbReference type="InterPro" id="IPR013223">
    <property type="entry name" value="RNase_B_OB_dom"/>
</dbReference>
<comment type="function">
    <text evidence="8">3'-5' exoribonuclease that releases 5'-nucleoside monophosphates and is involved in maturation of structured RNAs.</text>
</comment>
<evidence type="ECO:0000256" key="4">
    <source>
        <dbReference type="ARBA" id="ARBA00022722"/>
    </source>
</evidence>
<dbReference type="EMBL" id="CP102453">
    <property type="protein sequence ID" value="UUX34224.1"/>
    <property type="molecule type" value="Genomic_DNA"/>
</dbReference>
<dbReference type="InterPro" id="IPR040476">
    <property type="entry name" value="CSD2"/>
</dbReference>
<dbReference type="EC" id="3.1.13.1" evidence="8"/>
<dbReference type="InterPro" id="IPR012340">
    <property type="entry name" value="NA-bd_OB-fold"/>
</dbReference>
<dbReference type="InterPro" id="IPR003029">
    <property type="entry name" value="S1_domain"/>
</dbReference>
<dbReference type="Pfam" id="PF08206">
    <property type="entry name" value="OB_RNB"/>
    <property type="match status" value="1"/>
</dbReference>
<dbReference type="PANTHER" id="PTHR23355">
    <property type="entry name" value="RIBONUCLEASE"/>
    <property type="match status" value="1"/>
</dbReference>
<dbReference type="SMART" id="SM00357">
    <property type="entry name" value="CSP"/>
    <property type="match status" value="1"/>
</dbReference>
<dbReference type="Pfam" id="PF00773">
    <property type="entry name" value="RNB"/>
    <property type="match status" value="1"/>
</dbReference>
<dbReference type="SUPFAM" id="SSF50249">
    <property type="entry name" value="Nucleic acid-binding proteins"/>
    <property type="match status" value="4"/>
</dbReference>
<dbReference type="CDD" id="cd04471">
    <property type="entry name" value="S1_RNase_R"/>
    <property type="match status" value="1"/>
</dbReference>
<dbReference type="HAMAP" id="MF_01895">
    <property type="entry name" value="RNase_R"/>
    <property type="match status" value="1"/>
</dbReference>
<accession>A0ABY5P660</accession>
<keyword evidence="5 8" id="KW-0378">Hydrolase</keyword>
<dbReference type="Pfam" id="PF17876">
    <property type="entry name" value="CSD2"/>
    <property type="match status" value="1"/>
</dbReference>
<dbReference type="PROSITE" id="PS01175">
    <property type="entry name" value="RIBONUCLEASE_II"/>
    <property type="match status" value="1"/>
</dbReference>
<reference evidence="11 12" key="1">
    <citation type="submission" date="2022-08" db="EMBL/GenBank/DDBJ databases">
        <title>Aerococcaceae sp. nov isolated from spoiled eye mask.</title>
        <authorList>
            <person name="Zhou G."/>
            <person name="Xie X.-B."/>
            <person name="Shi Q.-S."/>
            <person name="Wang Y.-S."/>
            <person name="Wen X."/>
            <person name="Peng H."/>
            <person name="Yang X.-J."/>
            <person name="Tao H.-B."/>
            <person name="Huang X.-M."/>
        </authorList>
    </citation>
    <scope>NUCLEOTIDE SEQUENCE [LARGE SCALE GENOMIC DNA]</scope>
    <source>
        <strain evidence="12">DM20194951</strain>
    </source>
</reference>
<dbReference type="Gene3D" id="2.40.50.140">
    <property type="entry name" value="Nucleic acid-binding proteins"/>
    <property type="match status" value="2"/>
</dbReference>
<feature type="region of interest" description="Disordered" evidence="9">
    <location>
        <begin position="734"/>
        <end position="777"/>
    </location>
</feature>
<evidence type="ECO:0000256" key="3">
    <source>
        <dbReference type="ARBA" id="ARBA00022490"/>
    </source>
</evidence>
<dbReference type="InterPro" id="IPR022966">
    <property type="entry name" value="RNase_II/R_CS"/>
</dbReference>
<keyword evidence="12" id="KW-1185">Reference proteome</keyword>
<evidence type="ECO:0000313" key="12">
    <source>
        <dbReference type="Proteomes" id="UP001315967"/>
    </source>
</evidence>
<gene>
    <name evidence="8 11" type="primary">rnr</name>
    <name evidence="11" type="ORF">NRE15_00720</name>
</gene>
<keyword evidence="7 8" id="KW-0694">RNA-binding</keyword>
<dbReference type="Proteomes" id="UP001315967">
    <property type="component" value="Chromosome"/>
</dbReference>
<feature type="domain" description="S1 motif" evidence="10">
    <location>
        <begin position="638"/>
        <end position="718"/>
    </location>
</feature>
<protein>
    <recommendedName>
        <fullName evidence="8">Ribonuclease R</fullName>
        <shortName evidence="8">RNase R</shortName>
        <ecNumber evidence="8">3.1.13.1</ecNumber>
    </recommendedName>
</protein>
<dbReference type="InterPro" id="IPR011129">
    <property type="entry name" value="CSD"/>
</dbReference>
<dbReference type="PANTHER" id="PTHR23355:SF9">
    <property type="entry name" value="DIS3-LIKE EXONUCLEASE 2"/>
    <property type="match status" value="1"/>
</dbReference>
<name>A0ABY5P660_9LACT</name>
<sequence length="777" mass="88680">MSLTSLEKKVLTFLKENKGKSFKTDEIAQHFNYKGTKNYKKLIKALAFLERVHEIEVDETGRFQSISEDKIIVGTYRANDRGFGFIEYDENKPDLFVPPKQSGAAMNGDKVEVLVTKSIDPATGKGSEAEVINVIERSATSLVGVFTAFDQNLRQETGFLGSLKPQGDYSDLVTVFIKPDGIHPADQTICLIEITAYPQVEEPNHLEGVVTKEIGHKDAPGVDILAILYQFGIPSEFPQAVIDEADAIPQVIDQEQASHRRDLRDELVITIDGADAKDLDDAISLKLLTNGNYQLGVHIADVSQYVKEQSPIDQEAYERGTSVYLTDRVVPMLPQRLSNGICSLHAHEDRLTVSCVMEVNNAGKVVDYDIFLSVINSSYRMTYDNVNLILDGDEPLRQEYAEIVPMLEDMYQLHLILEEMRHQRGALDFDAPEAKIIVDENGHPIDIELRERWQGERLIESFMLCANETIAHHYTQREIPFIYRIHEQPDEDRMQRFAEFLTSFGVILRGNVEAIQPKQLQEALEEVKDHPYYQAVSTMMLRSMKQAKYSDEPIGHYGLAAADYTHFTSPIRRYPDLIVHRIIHLDLAHQLSNKEKSRWQDILPEIADHSSKMERRSVDAERETDALKKAEYMVDKVGQQFDGIISSVTSFGIFVQLPNTVEGLITLRKLTDDFYTFNQEHMLLIGERTNKIYRIGQSVVIEVDRVNVAEKEIDFNLIKAEPIEDIDLTQLNRQKQLAKNKQKKDQNKNKMRRHAKTSMKQSSSSGKRNKKQPRKRK</sequence>
<evidence type="ECO:0000256" key="1">
    <source>
        <dbReference type="ARBA" id="ARBA00001849"/>
    </source>
</evidence>
<dbReference type="RefSeq" id="WP_313793727.1">
    <property type="nucleotide sequence ID" value="NZ_CP102453.1"/>
</dbReference>
<dbReference type="InterPro" id="IPR001900">
    <property type="entry name" value="RNase_II/R"/>
</dbReference>
<evidence type="ECO:0000256" key="9">
    <source>
        <dbReference type="SAM" id="MobiDB-lite"/>
    </source>
</evidence>
<dbReference type="SMART" id="SM00316">
    <property type="entry name" value="S1"/>
    <property type="match status" value="1"/>
</dbReference>
<evidence type="ECO:0000256" key="8">
    <source>
        <dbReference type="HAMAP-Rule" id="MF_01895"/>
    </source>
</evidence>
<dbReference type="SMART" id="SM00955">
    <property type="entry name" value="RNB"/>
    <property type="match status" value="1"/>
</dbReference>
<evidence type="ECO:0000256" key="2">
    <source>
        <dbReference type="ARBA" id="ARBA00004496"/>
    </source>
</evidence>
<keyword evidence="6 8" id="KW-0269">Exonuclease</keyword>
<feature type="compositionally biased region" description="Basic residues" evidence="9">
    <location>
        <begin position="767"/>
        <end position="777"/>
    </location>
</feature>
<comment type="similarity">
    <text evidence="8">Belongs to the RNR ribonuclease family. RNase R subfamily.</text>
</comment>